<evidence type="ECO:0000313" key="3">
    <source>
        <dbReference type="Proteomes" id="UP000547976"/>
    </source>
</evidence>
<dbReference type="EMBL" id="JAAOAV010000213">
    <property type="protein sequence ID" value="KAF5588879.1"/>
    <property type="molecule type" value="Genomic_DNA"/>
</dbReference>
<gene>
    <name evidence="2" type="ORF">FSUBG_11332</name>
</gene>
<feature type="compositionally biased region" description="Polar residues" evidence="1">
    <location>
        <begin position="31"/>
        <end position="46"/>
    </location>
</feature>
<name>A0A8H5P3Z1_GIBSU</name>
<organism evidence="2 3">
    <name type="scientific">Gibberella subglutinans</name>
    <name type="common">Fusarium subglutinans</name>
    <dbReference type="NCBI Taxonomy" id="42677"/>
    <lineage>
        <taxon>Eukaryota</taxon>
        <taxon>Fungi</taxon>
        <taxon>Dikarya</taxon>
        <taxon>Ascomycota</taxon>
        <taxon>Pezizomycotina</taxon>
        <taxon>Sordariomycetes</taxon>
        <taxon>Hypocreomycetidae</taxon>
        <taxon>Hypocreales</taxon>
        <taxon>Nectriaceae</taxon>
        <taxon>Fusarium</taxon>
        <taxon>Fusarium fujikuroi species complex</taxon>
    </lineage>
</organism>
<dbReference type="GeneID" id="59310722"/>
<feature type="region of interest" description="Disordered" evidence="1">
    <location>
        <begin position="31"/>
        <end position="57"/>
    </location>
</feature>
<proteinExistence type="predicted"/>
<comment type="caution">
    <text evidence="2">The sequence shown here is derived from an EMBL/GenBank/DDBJ whole genome shotgun (WGS) entry which is preliminary data.</text>
</comment>
<dbReference type="AlphaFoldDB" id="A0A8H5P3Z1"/>
<keyword evidence="3" id="KW-1185">Reference proteome</keyword>
<evidence type="ECO:0000313" key="2">
    <source>
        <dbReference type="EMBL" id="KAF5588879.1"/>
    </source>
</evidence>
<protein>
    <submittedName>
        <fullName evidence="2">Uncharacterized protein</fullName>
    </submittedName>
</protein>
<accession>A0A8H5P3Z1</accession>
<dbReference type="Proteomes" id="UP000547976">
    <property type="component" value="Unassembled WGS sequence"/>
</dbReference>
<evidence type="ECO:0000256" key="1">
    <source>
        <dbReference type="SAM" id="MobiDB-lite"/>
    </source>
</evidence>
<dbReference type="RefSeq" id="XP_036533191.1">
    <property type="nucleotide sequence ID" value="XM_036676004.1"/>
</dbReference>
<reference evidence="2 3" key="1">
    <citation type="submission" date="2020-05" db="EMBL/GenBank/DDBJ databases">
        <title>Identification and distribution of gene clusters putatively required for synthesis of sphingolipid metabolism inhibitors in phylogenetically diverse species of the filamentous fungus Fusarium.</title>
        <authorList>
            <person name="Kim H.-S."/>
            <person name="Busman M."/>
            <person name="Brown D.W."/>
            <person name="Divon H."/>
            <person name="Uhlig S."/>
            <person name="Proctor R.H."/>
        </authorList>
    </citation>
    <scope>NUCLEOTIDE SEQUENCE [LARGE SCALE GENOMIC DNA]</scope>
    <source>
        <strain evidence="2 3">NRRL 66333</strain>
    </source>
</reference>
<sequence>MPLPPRAPVGPLTSVHLGSGSFAFTRKSTDLNFQETHPPGSTQTTGHGAAGPQRHPLPYFLNPPKSKILRAAAHYDTVTEYTPSDSVWQQHLKLKLD</sequence>